<keyword evidence="4" id="KW-0539">Nucleus</keyword>
<feature type="compositionally biased region" description="Acidic residues" evidence="5">
    <location>
        <begin position="731"/>
        <end position="750"/>
    </location>
</feature>
<name>A0A9P5XPT4_9AGAR</name>
<dbReference type="Pfam" id="PF08167">
    <property type="entry name" value="RIX1"/>
    <property type="match status" value="1"/>
</dbReference>
<dbReference type="InterPro" id="IPR012583">
    <property type="entry name" value="RIX1_N"/>
</dbReference>
<evidence type="ECO:0000313" key="7">
    <source>
        <dbReference type="EMBL" id="KAF9453001.1"/>
    </source>
</evidence>
<dbReference type="GO" id="GO:0006364">
    <property type="term" value="P:rRNA processing"/>
    <property type="evidence" value="ECO:0007669"/>
    <property type="project" value="TreeGrafter"/>
</dbReference>
<feature type="domain" description="Pre-rRNA-processing protein RIX1 N-terminal" evidence="6">
    <location>
        <begin position="9"/>
        <end position="190"/>
    </location>
</feature>
<dbReference type="EMBL" id="MU151065">
    <property type="protein sequence ID" value="KAF9453001.1"/>
    <property type="molecule type" value="Genomic_DNA"/>
</dbReference>
<dbReference type="AlphaFoldDB" id="A0A9P5XPT4"/>
<organism evidence="7 8">
    <name type="scientific">Macrolepiota fuliginosa MF-IS2</name>
    <dbReference type="NCBI Taxonomy" id="1400762"/>
    <lineage>
        <taxon>Eukaryota</taxon>
        <taxon>Fungi</taxon>
        <taxon>Dikarya</taxon>
        <taxon>Basidiomycota</taxon>
        <taxon>Agaricomycotina</taxon>
        <taxon>Agaricomycetes</taxon>
        <taxon>Agaricomycetidae</taxon>
        <taxon>Agaricales</taxon>
        <taxon>Agaricineae</taxon>
        <taxon>Agaricaceae</taxon>
        <taxon>Macrolepiota</taxon>
    </lineage>
</organism>
<dbReference type="SUPFAM" id="SSF48371">
    <property type="entry name" value="ARM repeat"/>
    <property type="match status" value="1"/>
</dbReference>
<feature type="region of interest" description="Disordered" evidence="5">
    <location>
        <begin position="613"/>
        <end position="632"/>
    </location>
</feature>
<feature type="compositionally biased region" description="Polar residues" evidence="5">
    <location>
        <begin position="648"/>
        <end position="660"/>
    </location>
</feature>
<feature type="region of interest" description="Disordered" evidence="5">
    <location>
        <begin position="641"/>
        <end position="750"/>
    </location>
</feature>
<evidence type="ECO:0000256" key="4">
    <source>
        <dbReference type="ARBA" id="ARBA00023242"/>
    </source>
</evidence>
<evidence type="ECO:0000256" key="5">
    <source>
        <dbReference type="SAM" id="MobiDB-lite"/>
    </source>
</evidence>
<evidence type="ECO:0000313" key="8">
    <source>
        <dbReference type="Proteomes" id="UP000807342"/>
    </source>
</evidence>
<gene>
    <name evidence="7" type="ORF">P691DRAFT_802381</name>
</gene>
<evidence type="ECO:0000256" key="1">
    <source>
        <dbReference type="ARBA" id="ARBA00004123"/>
    </source>
</evidence>
<evidence type="ECO:0000256" key="3">
    <source>
        <dbReference type="ARBA" id="ARBA00021502"/>
    </source>
</evidence>
<evidence type="ECO:0000259" key="6">
    <source>
        <dbReference type="Pfam" id="PF08167"/>
    </source>
</evidence>
<comment type="subcellular location">
    <subcellularLocation>
        <location evidence="1">Nucleus</location>
    </subcellularLocation>
</comment>
<dbReference type="OrthoDB" id="20900at2759"/>
<protein>
    <recommendedName>
        <fullName evidence="3">Pre-rRNA-processing protein RIX1</fullName>
    </recommendedName>
</protein>
<accession>A0A9P5XPT4</accession>
<evidence type="ECO:0000256" key="2">
    <source>
        <dbReference type="ARBA" id="ARBA00010511"/>
    </source>
</evidence>
<feature type="compositionally biased region" description="Low complexity" evidence="5">
    <location>
        <begin position="704"/>
        <end position="715"/>
    </location>
</feature>
<dbReference type="Proteomes" id="UP000807342">
    <property type="component" value="Unassembled WGS sequence"/>
</dbReference>
<dbReference type="PANTHER" id="PTHR34105">
    <property type="entry name" value="PROLINE-, GLUTAMIC ACID- AND LEUCINE-RICH PROTEIN 1"/>
    <property type="match status" value="1"/>
</dbReference>
<dbReference type="PANTHER" id="PTHR34105:SF1">
    <property type="entry name" value="PROLINE-, GLUTAMIC ACID- AND LEUCINE-RICH PROTEIN 1"/>
    <property type="match status" value="1"/>
</dbReference>
<dbReference type="InterPro" id="IPR016024">
    <property type="entry name" value="ARM-type_fold"/>
</dbReference>
<keyword evidence="8" id="KW-1185">Reference proteome</keyword>
<comment type="similarity">
    <text evidence="2">Belongs to the RIX1/PELP1 family.</text>
</comment>
<proteinExistence type="inferred from homology"/>
<sequence>MSEYHPLKTLLNIHLASDASTVLHLPFILDAITPGSLNPSPHLSKWTARIQALLHSKDPGGRWAGLVLAQKTGILSQTLLLENGQSWVGVALPLLSKNEPPVVHKTAIRLLRTIFSHSHQVSEFRRQVATPNVPKLLAALIPLVEQTSDTELKVVAVAALVNLVPLYPTLCKASYPTLSNLALRFLDGNPHTPVPFEVLSAASRLYSIIHVTGGKVGASSLWRKTLDETLVFGTSAFWSLRTTFSGTVPANVSIPPNEDPITFIPLQLDRLKCAVTILDDLLGTTVYRPVQLPLGTMVKFALQILQTTDSTKREGFIDATTHVLEVSVVPKIQQLGYSLVVSLTERIDRYLQPYLAQIMTILTIHLEQQATAAHHFALLRTLEIILRHYPSSHSPLIATRLMKAVLPSISKVLVSSDNLSNFGVGPTQSKGRKGKKKQSYEGDELFSASRPVIYSTDVEGKVLLAALEVTRSLLRDPHLSAAVHSISIRVLIAILFSIGRIPPATLSPDPTLYQDVLSKLHDISTEFVAGTSSALSKSLPLIVGAMIRGDSGQDSQRQLDLLLHPRLPPLMRSMPTTEGLALIFSEESEEEAELRKSLGFHIGQHEISRNTDVEMDDSTTQRTVPLTTPGPGPALVVSRPIPTPAQPVPTTSLTLGNDRTGQVKEVTTPEPTPIRVQETIQEPPPERFRSSIIEPPKPQFSQRAPESSPAEASSSTPKVPVYTAPNPSLVVEDEDEDMPAIDMGSDSDEE</sequence>
<comment type="caution">
    <text evidence="7">The sequence shown here is derived from an EMBL/GenBank/DDBJ whole genome shotgun (WGS) entry which is preliminary data.</text>
</comment>
<reference evidence="7" key="1">
    <citation type="submission" date="2020-11" db="EMBL/GenBank/DDBJ databases">
        <authorList>
            <consortium name="DOE Joint Genome Institute"/>
            <person name="Ahrendt S."/>
            <person name="Riley R."/>
            <person name="Andreopoulos W."/>
            <person name="Labutti K."/>
            <person name="Pangilinan J."/>
            <person name="Ruiz-Duenas F.J."/>
            <person name="Barrasa J.M."/>
            <person name="Sanchez-Garcia M."/>
            <person name="Camarero S."/>
            <person name="Miyauchi S."/>
            <person name="Serrano A."/>
            <person name="Linde D."/>
            <person name="Babiker R."/>
            <person name="Drula E."/>
            <person name="Ayuso-Fernandez I."/>
            <person name="Pacheco R."/>
            <person name="Padilla G."/>
            <person name="Ferreira P."/>
            <person name="Barriuso J."/>
            <person name="Kellner H."/>
            <person name="Castanera R."/>
            <person name="Alfaro M."/>
            <person name="Ramirez L."/>
            <person name="Pisabarro A.G."/>
            <person name="Kuo A."/>
            <person name="Tritt A."/>
            <person name="Lipzen A."/>
            <person name="He G."/>
            <person name="Yan M."/>
            <person name="Ng V."/>
            <person name="Cullen D."/>
            <person name="Martin F."/>
            <person name="Rosso M.-N."/>
            <person name="Henrissat B."/>
            <person name="Hibbett D."/>
            <person name="Martinez A.T."/>
            <person name="Grigoriev I.V."/>
        </authorList>
    </citation>
    <scope>NUCLEOTIDE SEQUENCE</scope>
    <source>
        <strain evidence="7">MF-IS2</strain>
    </source>
</reference>
<dbReference type="GO" id="GO:0005634">
    <property type="term" value="C:nucleus"/>
    <property type="evidence" value="ECO:0007669"/>
    <property type="project" value="UniProtKB-SubCell"/>
</dbReference>